<gene>
    <name evidence="2" type="ORF">AACH06_23500</name>
</gene>
<accession>A0ABU9BYZ3</accession>
<keyword evidence="3" id="KW-1185">Reference proteome</keyword>
<dbReference type="Pfam" id="PF08922">
    <property type="entry name" value="DUF1905"/>
    <property type="match status" value="1"/>
</dbReference>
<feature type="region of interest" description="Disordered" evidence="1">
    <location>
        <begin position="141"/>
        <end position="169"/>
    </location>
</feature>
<comment type="caution">
    <text evidence="2">The sequence shown here is derived from an EMBL/GenBank/DDBJ whole genome shotgun (WGS) entry which is preliminary data.</text>
</comment>
<dbReference type="SUPFAM" id="SSF141694">
    <property type="entry name" value="AF2212/PG0164-like"/>
    <property type="match status" value="1"/>
</dbReference>
<evidence type="ECO:0000313" key="3">
    <source>
        <dbReference type="Proteomes" id="UP001371218"/>
    </source>
</evidence>
<evidence type="ECO:0000256" key="1">
    <source>
        <dbReference type="SAM" id="MobiDB-lite"/>
    </source>
</evidence>
<dbReference type="Pfam" id="PF13376">
    <property type="entry name" value="OmdA"/>
    <property type="match status" value="1"/>
</dbReference>
<dbReference type="RefSeq" id="WP_341428222.1">
    <property type="nucleotide sequence ID" value="NZ_JBBUTG010000021.1"/>
</dbReference>
<evidence type="ECO:0000313" key="2">
    <source>
        <dbReference type="EMBL" id="MEK8033800.1"/>
    </source>
</evidence>
<protein>
    <submittedName>
        <fullName evidence="2">YdeI/OmpD-associated family protein</fullName>
    </submittedName>
</protein>
<proteinExistence type="predicted"/>
<dbReference type="Gene3D" id="2.40.30.100">
    <property type="entry name" value="AF2212/PG0164-like"/>
    <property type="match status" value="1"/>
</dbReference>
<dbReference type="InterPro" id="IPR015018">
    <property type="entry name" value="DUF1905"/>
</dbReference>
<sequence>MQKAPTAGQKLSFDADLEDWAEGMDYCAVRVPAEITQALGTTGPVLVLARVNDSEPFQVSLFPVGGGQHYIRIKAQVRRETQTKTGDRIRVRFTVLDRADVVLPDDLVAALRAEGVEAAFESLPPGKRNFIVRRIDEAAKPETRAKRIQEGVEAAHERREKQRDQPMRS</sequence>
<dbReference type="InterPro" id="IPR037079">
    <property type="entry name" value="AF2212/PG0164-like_sf"/>
</dbReference>
<organism evidence="2 3">
    <name type="scientific">Ideonella lacteola</name>
    <dbReference type="NCBI Taxonomy" id="2984193"/>
    <lineage>
        <taxon>Bacteria</taxon>
        <taxon>Pseudomonadati</taxon>
        <taxon>Pseudomonadota</taxon>
        <taxon>Betaproteobacteria</taxon>
        <taxon>Burkholderiales</taxon>
        <taxon>Sphaerotilaceae</taxon>
        <taxon>Ideonella</taxon>
    </lineage>
</organism>
<name>A0ABU9BYZ3_9BURK</name>
<dbReference type="Proteomes" id="UP001371218">
    <property type="component" value="Unassembled WGS sequence"/>
</dbReference>
<dbReference type="EMBL" id="JBBUTG010000021">
    <property type="protein sequence ID" value="MEK8033800.1"/>
    <property type="molecule type" value="Genomic_DNA"/>
</dbReference>
<reference evidence="2 3" key="1">
    <citation type="submission" date="2024-04" db="EMBL/GenBank/DDBJ databases">
        <title>Novel species of the genus Ideonella isolated from streams.</title>
        <authorList>
            <person name="Lu H."/>
        </authorList>
    </citation>
    <scope>NUCLEOTIDE SEQUENCE [LARGE SCALE GENOMIC DNA]</scope>
    <source>
        <strain evidence="2 3">DXS29W</strain>
    </source>
</reference>